<dbReference type="GO" id="GO:0006269">
    <property type="term" value="P:DNA replication, synthesis of primer"/>
    <property type="evidence" value="ECO:0007669"/>
    <property type="project" value="UniProtKB-KW"/>
</dbReference>
<dbReference type="Pfam" id="PF00772">
    <property type="entry name" value="DnaB"/>
    <property type="match status" value="1"/>
</dbReference>
<accession>A0AB33JN47</accession>
<dbReference type="PROSITE" id="PS51199">
    <property type="entry name" value="SF4_HELICASE"/>
    <property type="match status" value="1"/>
</dbReference>
<sequence length="453" mass="50158">MNNLPLSDELCEQVVIGTLLNYPNEWAENADLLCSELFTSYKCKTIYTVSKGVVDRGEKADIISVTAELAKTRAQGVSKVDILDISNHVALSSMRQQVMRLTELRQRREVWRIGQQMIQVGTNDGEPIETIQSQALDQLSNLFASATTEIQSIAQVATNYTQNTINANREGRRLQGAPTGFGMIDQRGGLQPSDLFVIAADSSQGKSSLALNMAVNAAKSGYLCAYYSMEMTADQLFARILATETGLPSNVLNTRPLTDEQLARYQAASASVSQLPLYFDERSTSSLDGILSSIRTMVFRNHIKVAVVDYLQILNVNMKNANKEQAMADAARRCKNLAQELNICVVLLSQLSRDRDNPQPSMARLRDSGQIAEAADVVLLIYRPEVYGIRYKYPDELSKVSTQGTAMLHICKGRNIGTFRFVVGFNASLTKFYELDTMPMAAATNDIDDNRPF</sequence>
<gene>
    <name evidence="13" type="primary">dnaB_2</name>
    <name evidence="13" type="ORF">GTC17262_18110</name>
</gene>
<dbReference type="Pfam" id="PF03796">
    <property type="entry name" value="DnaB_C"/>
    <property type="match status" value="1"/>
</dbReference>
<keyword evidence="7" id="KW-0067">ATP-binding</keyword>
<feature type="domain" description="SF4 helicase" evidence="12">
    <location>
        <begin position="170"/>
        <end position="439"/>
    </location>
</feature>
<evidence type="ECO:0000256" key="11">
    <source>
        <dbReference type="ARBA" id="ARBA00048954"/>
    </source>
</evidence>
<reference evidence="13" key="1">
    <citation type="submission" date="2024-07" db="EMBL/GenBank/DDBJ databases">
        <title>Complete genome sequence of Prevotella sp. YM-2024 GTC17262.</title>
        <authorList>
            <person name="Hayashi M."/>
            <person name="Muto Y."/>
            <person name="Tanaka K."/>
            <person name="Niwa H."/>
        </authorList>
    </citation>
    <scope>NUCLEOTIDE SEQUENCE</scope>
    <source>
        <strain evidence="13">GTC17262</strain>
    </source>
</reference>
<evidence type="ECO:0000256" key="4">
    <source>
        <dbReference type="ARBA" id="ARBA00022741"/>
    </source>
</evidence>
<keyword evidence="2" id="KW-0639">Primosome</keyword>
<dbReference type="InterPro" id="IPR036185">
    <property type="entry name" value="DNA_heli_DnaB-like_N_sf"/>
</dbReference>
<dbReference type="SUPFAM" id="SSF52540">
    <property type="entry name" value="P-loop containing nucleoside triphosphate hydrolases"/>
    <property type="match status" value="1"/>
</dbReference>
<evidence type="ECO:0000259" key="12">
    <source>
        <dbReference type="PROSITE" id="PS51199"/>
    </source>
</evidence>
<dbReference type="GO" id="GO:1990077">
    <property type="term" value="C:primosome complex"/>
    <property type="evidence" value="ECO:0007669"/>
    <property type="project" value="UniProtKB-KW"/>
</dbReference>
<name>A0AB33JN47_9BACT</name>
<dbReference type="GO" id="GO:0003677">
    <property type="term" value="F:DNA binding"/>
    <property type="evidence" value="ECO:0007669"/>
    <property type="project" value="UniProtKB-KW"/>
</dbReference>
<dbReference type="SUPFAM" id="SSF48024">
    <property type="entry name" value="N-terminal domain of DnaB helicase"/>
    <property type="match status" value="1"/>
</dbReference>
<dbReference type="Gene3D" id="3.40.50.300">
    <property type="entry name" value="P-loop containing nucleotide triphosphate hydrolases"/>
    <property type="match status" value="1"/>
</dbReference>
<dbReference type="InterPro" id="IPR027417">
    <property type="entry name" value="P-loop_NTPase"/>
</dbReference>
<proteinExistence type="inferred from homology"/>
<dbReference type="PANTHER" id="PTHR30153:SF2">
    <property type="entry name" value="REPLICATIVE DNA HELICASE"/>
    <property type="match status" value="1"/>
</dbReference>
<evidence type="ECO:0000256" key="6">
    <source>
        <dbReference type="ARBA" id="ARBA00022806"/>
    </source>
</evidence>
<organism evidence="13">
    <name type="scientific">Prevotella sp. GTC17262</name>
    <dbReference type="NCBI Taxonomy" id="3236797"/>
    <lineage>
        <taxon>Bacteria</taxon>
        <taxon>Pseudomonadati</taxon>
        <taxon>Bacteroidota</taxon>
        <taxon>Bacteroidia</taxon>
        <taxon>Bacteroidales</taxon>
        <taxon>Prevotellaceae</taxon>
        <taxon>Prevotella</taxon>
    </lineage>
</organism>
<evidence type="ECO:0000256" key="10">
    <source>
        <dbReference type="ARBA" id="ARBA00044969"/>
    </source>
</evidence>
<keyword evidence="8" id="KW-0238">DNA-binding</keyword>
<evidence type="ECO:0000256" key="8">
    <source>
        <dbReference type="ARBA" id="ARBA00023125"/>
    </source>
</evidence>
<keyword evidence="6 13" id="KW-0347">Helicase</keyword>
<dbReference type="GO" id="GO:0043139">
    <property type="term" value="F:5'-3' DNA helicase activity"/>
    <property type="evidence" value="ECO:0007669"/>
    <property type="project" value="UniProtKB-EC"/>
</dbReference>
<comment type="similarity">
    <text evidence="1">Belongs to the helicase family. DnaB subfamily.</text>
</comment>
<dbReference type="InterPro" id="IPR016136">
    <property type="entry name" value="DNA_helicase_N/primase_C"/>
</dbReference>
<evidence type="ECO:0000256" key="5">
    <source>
        <dbReference type="ARBA" id="ARBA00022801"/>
    </source>
</evidence>
<dbReference type="GO" id="GO:0016787">
    <property type="term" value="F:hydrolase activity"/>
    <property type="evidence" value="ECO:0007669"/>
    <property type="project" value="UniProtKB-KW"/>
</dbReference>
<comment type="catalytic activity">
    <reaction evidence="11">
        <text>ATP + H2O = ADP + phosphate + H(+)</text>
        <dbReference type="Rhea" id="RHEA:13065"/>
        <dbReference type="ChEBI" id="CHEBI:15377"/>
        <dbReference type="ChEBI" id="CHEBI:15378"/>
        <dbReference type="ChEBI" id="CHEBI:30616"/>
        <dbReference type="ChEBI" id="CHEBI:43474"/>
        <dbReference type="ChEBI" id="CHEBI:456216"/>
        <dbReference type="EC" id="5.6.2.3"/>
    </reaction>
</comment>
<dbReference type="InterPro" id="IPR007694">
    <property type="entry name" value="DNA_helicase_DnaB-like_C"/>
</dbReference>
<evidence type="ECO:0000313" key="13">
    <source>
        <dbReference type="EMBL" id="BFO81620.1"/>
    </source>
</evidence>
<dbReference type="GO" id="GO:0005524">
    <property type="term" value="F:ATP binding"/>
    <property type="evidence" value="ECO:0007669"/>
    <property type="project" value="UniProtKB-KW"/>
</dbReference>
<dbReference type="InterPro" id="IPR007693">
    <property type="entry name" value="DNA_helicase_DnaB-like_N"/>
</dbReference>
<dbReference type="PANTHER" id="PTHR30153">
    <property type="entry name" value="REPLICATIVE DNA HELICASE DNAB"/>
    <property type="match status" value="1"/>
</dbReference>
<evidence type="ECO:0000256" key="7">
    <source>
        <dbReference type="ARBA" id="ARBA00022840"/>
    </source>
</evidence>
<dbReference type="AlphaFoldDB" id="A0AB33JN47"/>
<dbReference type="EMBL" id="AP035789">
    <property type="protein sequence ID" value="BFO81620.1"/>
    <property type="molecule type" value="Genomic_DNA"/>
</dbReference>
<evidence type="ECO:0000256" key="1">
    <source>
        <dbReference type="ARBA" id="ARBA00008428"/>
    </source>
</evidence>
<evidence type="ECO:0000256" key="2">
    <source>
        <dbReference type="ARBA" id="ARBA00022515"/>
    </source>
</evidence>
<dbReference type="Gene3D" id="1.10.860.10">
    <property type="entry name" value="DNAb Helicase, Chain A"/>
    <property type="match status" value="1"/>
</dbReference>
<evidence type="ECO:0000256" key="3">
    <source>
        <dbReference type="ARBA" id="ARBA00022705"/>
    </source>
</evidence>
<dbReference type="EC" id="5.6.2.3" evidence="10"/>
<dbReference type="GO" id="GO:0005829">
    <property type="term" value="C:cytosol"/>
    <property type="evidence" value="ECO:0007669"/>
    <property type="project" value="TreeGrafter"/>
</dbReference>
<keyword evidence="5" id="KW-0378">Hydrolase</keyword>
<keyword evidence="9" id="KW-0413">Isomerase</keyword>
<protein>
    <recommendedName>
        <fullName evidence="10">DNA 5'-3' helicase</fullName>
        <ecNumber evidence="10">5.6.2.3</ecNumber>
    </recommendedName>
</protein>
<evidence type="ECO:0000256" key="9">
    <source>
        <dbReference type="ARBA" id="ARBA00023235"/>
    </source>
</evidence>
<keyword evidence="4" id="KW-0547">Nucleotide-binding</keyword>
<keyword evidence="3" id="KW-0235">DNA replication</keyword>